<dbReference type="Proteomes" id="UP001529510">
    <property type="component" value="Unassembled WGS sequence"/>
</dbReference>
<name>A0ABD0NTW1_CIRMR</name>
<evidence type="ECO:0000313" key="2">
    <source>
        <dbReference type="Proteomes" id="UP001529510"/>
    </source>
</evidence>
<gene>
    <name evidence="1" type="ORF">M9458_039616</name>
</gene>
<sequence length="86" mass="9186">ALHEQAARLLLWADCGPPRPPTVPPWDLALVLEALARHPFEPLRTPLLIVRCVQGGLCALTLSNPLYALEGAPKGGPSPNSSFRIG</sequence>
<organism evidence="1 2">
    <name type="scientific">Cirrhinus mrigala</name>
    <name type="common">Mrigala</name>
    <dbReference type="NCBI Taxonomy" id="683832"/>
    <lineage>
        <taxon>Eukaryota</taxon>
        <taxon>Metazoa</taxon>
        <taxon>Chordata</taxon>
        <taxon>Craniata</taxon>
        <taxon>Vertebrata</taxon>
        <taxon>Euteleostomi</taxon>
        <taxon>Actinopterygii</taxon>
        <taxon>Neopterygii</taxon>
        <taxon>Teleostei</taxon>
        <taxon>Ostariophysi</taxon>
        <taxon>Cypriniformes</taxon>
        <taxon>Cyprinidae</taxon>
        <taxon>Labeoninae</taxon>
        <taxon>Labeonini</taxon>
        <taxon>Cirrhinus</taxon>
    </lineage>
</organism>
<keyword evidence="2" id="KW-1185">Reference proteome</keyword>
<feature type="non-terminal residue" evidence="1">
    <location>
        <position position="1"/>
    </location>
</feature>
<dbReference type="EMBL" id="JAMKFB020000020">
    <property type="protein sequence ID" value="KAL0163863.1"/>
    <property type="molecule type" value="Genomic_DNA"/>
</dbReference>
<reference evidence="1 2" key="1">
    <citation type="submission" date="2024-05" db="EMBL/GenBank/DDBJ databases">
        <title>Genome sequencing and assembly of Indian major carp, Cirrhinus mrigala (Hamilton, 1822).</title>
        <authorList>
            <person name="Mohindra V."/>
            <person name="Chowdhury L.M."/>
            <person name="Lal K."/>
            <person name="Jena J.K."/>
        </authorList>
    </citation>
    <scope>NUCLEOTIDE SEQUENCE [LARGE SCALE GENOMIC DNA]</scope>
    <source>
        <strain evidence="1">CM1030</strain>
        <tissue evidence="1">Blood</tissue>
    </source>
</reference>
<accession>A0ABD0NTW1</accession>
<protein>
    <submittedName>
        <fullName evidence="1">Uncharacterized protein</fullName>
    </submittedName>
</protein>
<evidence type="ECO:0000313" key="1">
    <source>
        <dbReference type="EMBL" id="KAL0163863.1"/>
    </source>
</evidence>
<comment type="caution">
    <text evidence="1">The sequence shown here is derived from an EMBL/GenBank/DDBJ whole genome shotgun (WGS) entry which is preliminary data.</text>
</comment>
<dbReference type="AlphaFoldDB" id="A0ABD0NTW1"/>
<proteinExistence type="predicted"/>
<feature type="non-terminal residue" evidence="1">
    <location>
        <position position="86"/>
    </location>
</feature>